<dbReference type="SUPFAM" id="SSF103657">
    <property type="entry name" value="BAR/IMD domain-like"/>
    <property type="match status" value="1"/>
</dbReference>
<protein>
    <submittedName>
        <fullName evidence="2">Uncharacterized protein</fullName>
    </submittedName>
</protein>
<gene>
    <name evidence="2" type="ORF">XENOCAPTIV_030818</name>
</gene>
<proteinExistence type="predicted"/>
<evidence type="ECO:0000313" key="2">
    <source>
        <dbReference type="EMBL" id="MEQ2212445.1"/>
    </source>
</evidence>
<dbReference type="PANTHER" id="PTHR15735:SF11">
    <property type="entry name" value="F-BAR AND DOUBLE SH3 DOMAINS PROTEIN 2"/>
    <property type="match status" value="1"/>
</dbReference>
<name>A0ABV0RVX9_9TELE</name>
<keyword evidence="3" id="KW-1185">Reference proteome</keyword>
<organism evidence="2 3">
    <name type="scientific">Xenoophorus captivus</name>
    <dbReference type="NCBI Taxonomy" id="1517983"/>
    <lineage>
        <taxon>Eukaryota</taxon>
        <taxon>Metazoa</taxon>
        <taxon>Chordata</taxon>
        <taxon>Craniata</taxon>
        <taxon>Vertebrata</taxon>
        <taxon>Euteleostomi</taxon>
        <taxon>Actinopterygii</taxon>
        <taxon>Neopterygii</taxon>
        <taxon>Teleostei</taxon>
        <taxon>Neoteleostei</taxon>
        <taxon>Acanthomorphata</taxon>
        <taxon>Ovalentaria</taxon>
        <taxon>Atherinomorphae</taxon>
        <taxon>Cyprinodontiformes</taxon>
        <taxon>Goodeidae</taxon>
        <taxon>Xenoophorus</taxon>
    </lineage>
</organism>
<dbReference type="Proteomes" id="UP001434883">
    <property type="component" value="Unassembled WGS sequence"/>
</dbReference>
<evidence type="ECO:0000256" key="1">
    <source>
        <dbReference type="SAM" id="Coils"/>
    </source>
</evidence>
<keyword evidence="1" id="KW-0175">Coiled coil</keyword>
<feature type="coiled-coil region" evidence="1">
    <location>
        <begin position="98"/>
        <end position="128"/>
    </location>
</feature>
<dbReference type="EMBL" id="JAHRIN010059792">
    <property type="protein sequence ID" value="MEQ2212445.1"/>
    <property type="molecule type" value="Genomic_DNA"/>
</dbReference>
<accession>A0ABV0RVX9</accession>
<evidence type="ECO:0000313" key="3">
    <source>
        <dbReference type="Proteomes" id="UP001434883"/>
    </source>
</evidence>
<dbReference type="PANTHER" id="PTHR15735">
    <property type="entry name" value="FCH AND DOUBLE SH3 DOMAINS PROTEIN"/>
    <property type="match status" value="1"/>
</dbReference>
<dbReference type="InterPro" id="IPR027267">
    <property type="entry name" value="AH/BAR_dom_sf"/>
</dbReference>
<reference evidence="2 3" key="1">
    <citation type="submission" date="2021-06" db="EMBL/GenBank/DDBJ databases">
        <authorList>
            <person name="Palmer J.M."/>
        </authorList>
    </citation>
    <scope>NUCLEOTIDE SEQUENCE [LARGE SCALE GENOMIC DNA]</scope>
    <source>
        <strain evidence="2 3">XC_2019</strain>
        <tissue evidence="2">Muscle</tissue>
    </source>
</reference>
<sequence length="173" mass="20269">MILHTEQTTSNPTDFSVIYYNALQSNRKKPEGNDRNRFDKQNMFCVWRAYLEGTVQATQFRLGACDNYKVQVADPAKMARLQKEQQLRKCIEQLTVIQAELQDSVKELTKSRKKYQEAETMAQAVREKTEFETKYDPNYVFLSLSGQNRFIYMLVVGYKELSVVLKSVWPLFL</sequence>
<comment type="caution">
    <text evidence="2">The sequence shown here is derived from an EMBL/GenBank/DDBJ whole genome shotgun (WGS) entry which is preliminary data.</text>
</comment>
<dbReference type="Gene3D" id="1.20.1270.60">
    <property type="entry name" value="Arfaptin homology (AH) domain/BAR domain"/>
    <property type="match status" value="1"/>
</dbReference>